<dbReference type="Pfam" id="PF23947">
    <property type="entry name" value="DUF7281"/>
    <property type="match status" value="1"/>
</dbReference>
<dbReference type="GO" id="GO:0005694">
    <property type="term" value="C:chromosome"/>
    <property type="evidence" value="ECO:0007669"/>
    <property type="project" value="InterPro"/>
</dbReference>
<proteinExistence type="predicted"/>
<dbReference type="OrthoDB" id="8564671at2"/>
<name>B8CT94_SHEPW</name>
<keyword evidence="3" id="KW-1185">Reference proteome</keyword>
<reference evidence="2 3" key="1">
    <citation type="journal article" date="2008" name="PLoS ONE">
        <title>Environmental adaptation: genomic analysis of the piezotolerant and psychrotolerant deep-sea iron reducing bacterium Shewanella piezotolerans WP3.</title>
        <authorList>
            <person name="Wang F."/>
            <person name="Wang J."/>
            <person name="Jian H."/>
            <person name="Zhang B."/>
            <person name="Li S."/>
            <person name="Wang F."/>
            <person name="Zeng X."/>
            <person name="Gao L."/>
            <person name="Bartlett D.H."/>
            <person name="Yu J."/>
            <person name="Hu S."/>
            <person name="Xiao X."/>
        </authorList>
    </citation>
    <scope>NUCLEOTIDE SEQUENCE [LARGE SCALE GENOMIC DNA]</scope>
    <source>
        <strain evidence="3">WP3 / JCM 13877</strain>
    </source>
</reference>
<organism evidence="2 3">
    <name type="scientific">Shewanella piezotolerans (strain WP3 / JCM 13877)</name>
    <dbReference type="NCBI Taxonomy" id="225849"/>
    <lineage>
        <taxon>Bacteria</taxon>
        <taxon>Pseudomonadati</taxon>
        <taxon>Pseudomonadota</taxon>
        <taxon>Gammaproteobacteria</taxon>
        <taxon>Alteromonadales</taxon>
        <taxon>Shewanellaceae</taxon>
        <taxon>Shewanella</taxon>
    </lineage>
</organism>
<dbReference type="EMBL" id="CP000472">
    <property type="protein sequence ID" value="ACJ31003.1"/>
    <property type="molecule type" value="Genomic_DNA"/>
</dbReference>
<dbReference type="eggNOG" id="COG1697">
    <property type="taxonomic scope" value="Bacteria"/>
</dbReference>
<evidence type="ECO:0000313" key="3">
    <source>
        <dbReference type="Proteomes" id="UP000000753"/>
    </source>
</evidence>
<dbReference type="AlphaFoldDB" id="B8CT94"/>
<dbReference type="SUPFAM" id="SSF56726">
    <property type="entry name" value="DNA topoisomerase IV, alpha subunit"/>
    <property type="match status" value="1"/>
</dbReference>
<evidence type="ECO:0000313" key="2">
    <source>
        <dbReference type="EMBL" id="ACJ31003.1"/>
    </source>
</evidence>
<dbReference type="HOGENOM" id="CLU_083613_0_0_6"/>
<dbReference type="RefSeq" id="WP_020914338.1">
    <property type="nucleotide sequence ID" value="NC_011566.1"/>
</dbReference>
<accession>B8CT94</accession>
<dbReference type="GO" id="GO:0003677">
    <property type="term" value="F:DNA binding"/>
    <property type="evidence" value="ECO:0007669"/>
    <property type="project" value="InterPro"/>
</dbReference>
<dbReference type="InterPro" id="IPR036078">
    <property type="entry name" value="Spo11/TopoVI_A_sf"/>
</dbReference>
<dbReference type="InterPro" id="IPR055705">
    <property type="entry name" value="DUF7281"/>
</dbReference>
<protein>
    <recommendedName>
        <fullName evidence="1">DUF7281 domain-containing protein</fullName>
    </recommendedName>
</protein>
<evidence type="ECO:0000259" key="1">
    <source>
        <dbReference type="Pfam" id="PF23947"/>
    </source>
</evidence>
<feature type="domain" description="DUF7281" evidence="1">
    <location>
        <begin position="112"/>
        <end position="277"/>
    </location>
</feature>
<dbReference type="STRING" id="225849.swp_4357"/>
<dbReference type="KEGG" id="swp:swp_4357"/>
<dbReference type="Proteomes" id="UP000000753">
    <property type="component" value="Chromosome"/>
</dbReference>
<gene>
    <name evidence="2" type="ordered locus">swp_4357</name>
</gene>
<sequence>MARLTKVHANLITNVLRKRSAKVAFSSNWQKIFAELEVGSVDESGRYLHFSAAQQHQLKQMSVDYFGSDLLTNTFDGDRIDVAKHSRYEKLAAIAPDDQFVLIKSRPFFPNIPIECSLRIPLTNVIQLLESQIATITHLVIVENLDAFDYWYQFSVDEALNNVLVVYRGHNGLSIGLSVLLELLPEKVTVVAFVDVDPAGVQIALTTPRVTQLLAPSIEALSSLVVTASSTEDYTAQYKQLKYIQHQSEQWRPLQQFIIEHKVSIKQQHLLAHNLGLIIHPRAC</sequence>